<dbReference type="InterPro" id="IPR003593">
    <property type="entry name" value="AAA+_ATPase"/>
</dbReference>
<dbReference type="NCBIfam" id="TIGR01277">
    <property type="entry name" value="thiQ"/>
    <property type="match status" value="1"/>
</dbReference>
<evidence type="ECO:0000256" key="2">
    <source>
        <dbReference type="ARBA" id="ARBA00022448"/>
    </source>
</evidence>
<evidence type="ECO:0000256" key="4">
    <source>
        <dbReference type="ARBA" id="ARBA00022519"/>
    </source>
</evidence>
<dbReference type="InterPro" id="IPR003439">
    <property type="entry name" value="ABC_transporter-like_ATP-bd"/>
</dbReference>
<dbReference type="Pfam" id="PF00005">
    <property type="entry name" value="ABC_tran"/>
    <property type="match status" value="1"/>
</dbReference>
<evidence type="ECO:0000313" key="10">
    <source>
        <dbReference type="EMBL" id="AGH17002.1"/>
    </source>
</evidence>
<dbReference type="PANTHER" id="PTHR42781:SF1">
    <property type="entry name" value="THIAMINE IMPORT ATP-BINDING PROTEIN THIQ"/>
    <property type="match status" value="1"/>
</dbReference>
<dbReference type="PANTHER" id="PTHR42781">
    <property type="entry name" value="SPERMIDINE/PUTRESCINE IMPORT ATP-BINDING PROTEIN POTA"/>
    <property type="match status" value="1"/>
</dbReference>
<keyword evidence="3" id="KW-1003">Cell membrane</keyword>
<dbReference type="SUPFAM" id="SSF52540">
    <property type="entry name" value="P-loop containing nucleoside triphosphate hydrolases"/>
    <property type="match status" value="1"/>
</dbReference>
<evidence type="ECO:0000256" key="6">
    <source>
        <dbReference type="ARBA" id="ARBA00022840"/>
    </source>
</evidence>
<keyword evidence="6 10" id="KW-0067">ATP-binding</keyword>
<evidence type="ECO:0000256" key="7">
    <source>
        <dbReference type="ARBA" id="ARBA00022967"/>
    </source>
</evidence>
<evidence type="ECO:0000256" key="5">
    <source>
        <dbReference type="ARBA" id="ARBA00022741"/>
    </source>
</evidence>
<feature type="domain" description="ABC transporter" evidence="9">
    <location>
        <begin position="2"/>
        <end position="230"/>
    </location>
</feature>
<dbReference type="PROSITE" id="PS50893">
    <property type="entry name" value="ABC_TRANSPORTER_2"/>
    <property type="match status" value="1"/>
</dbReference>
<dbReference type="InterPro" id="IPR005968">
    <property type="entry name" value="Thiamine_ABC_ThiQ"/>
</dbReference>
<keyword evidence="8" id="KW-0472">Membrane</keyword>
<protein>
    <submittedName>
        <fullName evidence="10">Thiamine transporter ATP-binding subunit</fullName>
    </submittedName>
</protein>
<dbReference type="InterPro" id="IPR027417">
    <property type="entry name" value="P-loop_NTPase"/>
</dbReference>
<dbReference type="InterPro" id="IPR050093">
    <property type="entry name" value="ABC_SmlMolc_Importer"/>
</dbReference>
<keyword evidence="11" id="KW-1185">Reference proteome</keyword>
<organism evidence="10 11">
    <name type="scientific">Candidatus Liberibacter asiaticus str. gxpsy</name>
    <dbReference type="NCBI Taxonomy" id="1174529"/>
    <lineage>
        <taxon>Bacteria</taxon>
        <taxon>Pseudomonadati</taxon>
        <taxon>Pseudomonadota</taxon>
        <taxon>Alphaproteobacteria</taxon>
        <taxon>Hyphomicrobiales</taxon>
        <taxon>Rhizobiaceae</taxon>
        <taxon>Liberibacter</taxon>
    </lineage>
</organism>
<keyword evidence="5" id="KW-0547">Nucleotide-binding</keyword>
<proteinExistence type="inferred from homology"/>
<sequence>MIKLDHLIYCYDNLKMQFDFQVNKAERIVILGPSGAGKSTLLSLMAGFKYPTRGSIFLNGQNHTRSSPSKRPLSILFQENNLFSHLTVWQNIALGIAPNLRLDHYQHAQVKQMLEKVFLEDFFNRFPSQMSGGQRQRVALARCLIRQKPILLLDEPFAVFDPALRHEILGLLKQVCDERQLTLLMISHNLEDSMQIATRFIVIAGGQIVYDGDPDRLMNGLIPESTLLGIPSRC</sequence>
<evidence type="ECO:0000313" key="11">
    <source>
        <dbReference type="Proteomes" id="UP000011820"/>
    </source>
</evidence>
<dbReference type="PROSITE" id="PS00211">
    <property type="entry name" value="ABC_TRANSPORTER_1"/>
    <property type="match status" value="1"/>
</dbReference>
<evidence type="ECO:0000256" key="8">
    <source>
        <dbReference type="ARBA" id="ARBA00023136"/>
    </source>
</evidence>
<keyword evidence="4" id="KW-0997">Cell inner membrane</keyword>
<dbReference type="SMART" id="SM00382">
    <property type="entry name" value="AAA"/>
    <property type="match status" value="1"/>
</dbReference>
<evidence type="ECO:0000259" key="9">
    <source>
        <dbReference type="PROSITE" id="PS50893"/>
    </source>
</evidence>
<comment type="similarity">
    <text evidence="1">Belongs to the ABC transporter superfamily.</text>
</comment>
<name>A0ABM5NG04_LIBAS</name>
<accession>A0ABM5NG04</accession>
<dbReference type="Proteomes" id="UP000011820">
    <property type="component" value="Chromosome"/>
</dbReference>
<reference evidence="10 11" key="1">
    <citation type="journal article" date="2013" name="Genome Announc.">
        <title>Complete Genome Sequence of a Chinese Strain of 'Candidatus Liberibacter asiaticus'.</title>
        <authorList>
            <person name="Lin H."/>
            <person name="Han C.S."/>
            <person name="Liu B."/>
            <person name="Lou B."/>
            <person name="Bai X."/>
            <person name="Deng C."/>
            <person name="Civerolo E.L."/>
            <person name="Gupta G."/>
        </authorList>
    </citation>
    <scope>NUCLEOTIDE SEQUENCE [LARGE SCALE GENOMIC DNA]</scope>
    <source>
        <strain evidence="11">gxpsy</strain>
    </source>
</reference>
<keyword evidence="2" id="KW-0813">Transport</keyword>
<evidence type="ECO:0000256" key="3">
    <source>
        <dbReference type="ARBA" id="ARBA00022475"/>
    </source>
</evidence>
<evidence type="ECO:0000256" key="1">
    <source>
        <dbReference type="ARBA" id="ARBA00005417"/>
    </source>
</evidence>
<dbReference type="Gene3D" id="3.40.50.300">
    <property type="entry name" value="P-loop containing nucleotide triphosphate hydrolases"/>
    <property type="match status" value="1"/>
</dbReference>
<keyword evidence="7" id="KW-1278">Translocase</keyword>
<gene>
    <name evidence="10" type="primary">thiQ</name>
    <name evidence="10" type="ORF">WSI_03160</name>
</gene>
<dbReference type="InterPro" id="IPR017871">
    <property type="entry name" value="ABC_transporter-like_CS"/>
</dbReference>
<dbReference type="EMBL" id="CP004005">
    <property type="protein sequence ID" value="AGH17002.1"/>
    <property type="molecule type" value="Genomic_DNA"/>
</dbReference>
<dbReference type="NCBIfam" id="NF008039">
    <property type="entry name" value="PRK10771.1"/>
    <property type="match status" value="1"/>
</dbReference>
<dbReference type="GO" id="GO:0005524">
    <property type="term" value="F:ATP binding"/>
    <property type="evidence" value="ECO:0007669"/>
    <property type="project" value="UniProtKB-KW"/>
</dbReference>